<dbReference type="AlphaFoldDB" id="A0A6A6U3S5"/>
<keyword evidence="3" id="KW-1185">Reference proteome</keyword>
<feature type="compositionally biased region" description="Basic and acidic residues" evidence="1">
    <location>
        <begin position="1"/>
        <end position="10"/>
    </location>
</feature>
<reference evidence="2" key="1">
    <citation type="journal article" date="2020" name="Stud. Mycol.">
        <title>101 Dothideomycetes genomes: a test case for predicting lifestyles and emergence of pathogens.</title>
        <authorList>
            <person name="Haridas S."/>
            <person name="Albert R."/>
            <person name="Binder M."/>
            <person name="Bloem J."/>
            <person name="Labutti K."/>
            <person name="Salamov A."/>
            <person name="Andreopoulos B."/>
            <person name="Baker S."/>
            <person name="Barry K."/>
            <person name="Bills G."/>
            <person name="Bluhm B."/>
            <person name="Cannon C."/>
            <person name="Castanera R."/>
            <person name="Culley D."/>
            <person name="Daum C."/>
            <person name="Ezra D."/>
            <person name="Gonzalez J."/>
            <person name="Henrissat B."/>
            <person name="Kuo A."/>
            <person name="Liang C."/>
            <person name="Lipzen A."/>
            <person name="Lutzoni F."/>
            <person name="Magnuson J."/>
            <person name="Mondo S."/>
            <person name="Nolan M."/>
            <person name="Ohm R."/>
            <person name="Pangilinan J."/>
            <person name="Park H.-J."/>
            <person name="Ramirez L."/>
            <person name="Alfaro M."/>
            <person name="Sun H."/>
            <person name="Tritt A."/>
            <person name="Yoshinaga Y."/>
            <person name="Zwiers L.-H."/>
            <person name="Turgeon B."/>
            <person name="Goodwin S."/>
            <person name="Spatafora J."/>
            <person name="Crous P."/>
            <person name="Grigoriev I."/>
        </authorList>
    </citation>
    <scope>NUCLEOTIDE SEQUENCE</scope>
    <source>
        <strain evidence="2">CBS 115976</strain>
    </source>
</reference>
<feature type="region of interest" description="Disordered" evidence="1">
    <location>
        <begin position="1"/>
        <end position="110"/>
    </location>
</feature>
<name>A0A6A6U3S5_9PEZI</name>
<feature type="compositionally biased region" description="Polar residues" evidence="1">
    <location>
        <begin position="65"/>
        <end position="77"/>
    </location>
</feature>
<dbReference type="EMBL" id="MU004239">
    <property type="protein sequence ID" value="KAF2666241.1"/>
    <property type="molecule type" value="Genomic_DNA"/>
</dbReference>
<accession>A0A6A6U3S5</accession>
<proteinExistence type="predicted"/>
<gene>
    <name evidence="2" type="ORF">BT63DRAFT_428018</name>
</gene>
<feature type="compositionally biased region" description="Pro residues" evidence="1">
    <location>
        <begin position="54"/>
        <end position="63"/>
    </location>
</feature>
<evidence type="ECO:0000313" key="2">
    <source>
        <dbReference type="EMBL" id="KAF2666241.1"/>
    </source>
</evidence>
<dbReference type="OrthoDB" id="5578329at2759"/>
<dbReference type="Proteomes" id="UP000799302">
    <property type="component" value="Unassembled WGS sequence"/>
</dbReference>
<sequence>MSPALAERDTNTQLSPPLDGAANAKPKSLEYHRAVLESQVKDGQYVKPSARAPTPSPTKPAGPTPVSTSEPSKSCTQPAAKPQFRVTVKSPEDDEKQDEHSVLEQPRVLNQVDQQTNTMLLLANRLQNTYISPSDTIQSPATQKLAAFKNKHMGKGMKGQTLFAKTVANNAAKGSTSGGAGMFGGDLKNKKTDDASR</sequence>
<dbReference type="InterPro" id="IPR007727">
    <property type="entry name" value="Spo12"/>
</dbReference>
<feature type="region of interest" description="Disordered" evidence="1">
    <location>
        <begin position="174"/>
        <end position="197"/>
    </location>
</feature>
<dbReference type="Pfam" id="PF05032">
    <property type="entry name" value="Spo12"/>
    <property type="match status" value="1"/>
</dbReference>
<organism evidence="2 3">
    <name type="scientific">Microthyrium microscopicum</name>
    <dbReference type="NCBI Taxonomy" id="703497"/>
    <lineage>
        <taxon>Eukaryota</taxon>
        <taxon>Fungi</taxon>
        <taxon>Dikarya</taxon>
        <taxon>Ascomycota</taxon>
        <taxon>Pezizomycotina</taxon>
        <taxon>Dothideomycetes</taxon>
        <taxon>Dothideomycetes incertae sedis</taxon>
        <taxon>Microthyriales</taxon>
        <taxon>Microthyriaceae</taxon>
        <taxon>Microthyrium</taxon>
    </lineage>
</organism>
<evidence type="ECO:0000313" key="3">
    <source>
        <dbReference type="Proteomes" id="UP000799302"/>
    </source>
</evidence>
<feature type="compositionally biased region" description="Basic and acidic residues" evidence="1">
    <location>
        <begin position="187"/>
        <end position="197"/>
    </location>
</feature>
<evidence type="ECO:0000256" key="1">
    <source>
        <dbReference type="SAM" id="MobiDB-lite"/>
    </source>
</evidence>
<protein>
    <submittedName>
        <fullName evidence="2">Uncharacterized protein</fullName>
    </submittedName>
</protein>